<keyword evidence="5" id="KW-0496">Mitochondrion</keyword>
<evidence type="ECO:0000313" key="10">
    <source>
        <dbReference type="Proteomes" id="UP001369815"/>
    </source>
</evidence>
<evidence type="ECO:0000256" key="6">
    <source>
        <dbReference type="ARBA" id="ARBA00023274"/>
    </source>
</evidence>
<keyword evidence="3" id="KW-0809">Transit peptide</keyword>
<evidence type="ECO:0000256" key="7">
    <source>
        <dbReference type="ARBA" id="ARBA00035140"/>
    </source>
</evidence>
<evidence type="ECO:0000256" key="3">
    <source>
        <dbReference type="ARBA" id="ARBA00022946"/>
    </source>
</evidence>
<reference evidence="9 10" key="1">
    <citation type="journal article" date="2024" name="Front Chem Biol">
        <title>Unveiling the potential of Daldinia eschscholtzii MFLUCC 19-0629 through bioactivity and bioinformatics studies for enhanced sustainable agriculture production.</title>
        <authorList>
            <person name="Brooks S."/>
            <person name="Weaver J.A."/>
            <person name="Klomchit A."/>
            <person name="Alharthi S.A."/>
            <person name="Onlamun T."/>
            <person name="Nurani R."/>
            <person name="Vong T.K."/>
            <person name="Alberti F."/>
            <person name="Greco C."/>
        </authorList>
    </citation>
    <scope>NUCLEOTIDE SEQUENCE [LARGE SCALE GENOMIC DNA]</scope>
    <source>
        <strain evidence="9">MFLUCC 19-0629</strain>
    </source>
</reference>
<dbReference type="PANTHER" id="PTHR12810">
    <property type="entry name" value="MITOCHONDRIAL 28S RIBOSOMAL PROTEIN S29"/>
    <property type="match status" value="1"/>
</dbReference>
<accession>A0AAX6MNQ2</accession>
<sequence length="472" mass="51867">MASANCWRCLARPSQRLLVPASLLSTPPTPASAATFTTSAQLRAVKAGSKDDVNLSRHIRAGKNLILGKKKKRPADKGKPPASGERKAFRKRIQLSNNNALEVPGLSEMTAENIVDPSSVGKILGLPEVVLDQLRASEAFKPTQTWGLFRSPHTLIRAETVDLAKQLTDAIGKKETLRLVITGDRATGKSMLGLQALATGFMNNWIVINIPEGQELTTAATEYSQIHNSEQFSQPVYTVKLFQAIFKANQHILSQYKVEMDHMHLPISVNRGMTLAALANVTKEPEFAWPVFQAFWKELLLPGRPPIMFALDGLSHIMRVSDYRSPSFELIHSHDLSLLRLFTDALGGKTTFANGAAILGVCTKGNNPIIPSMEKALEQAAAAQAGEPIPPRDPFFKKYDERVFDALRGVRILNVKGVSKPEARALMEYWAASGILRLRVDEKNVSEKWTLAGCGILGEMERAALYDVRSPV</sequence>
<keyword evidence="4" id="KW-0689">Ribosomal protein</keyword>
<protein>
    <recommendedName>
        <fullName evidence="7">Small ribosomal subunit protein mS29</fullName>
    </recommendedName>
</protein>
<proteinExistence type="inferred from homology"/>
<evidence type="ECO:0000256" key="4">
    <source>
        <dbReference type="ARBA" id="ARBA00022980"/>
    </source>
</evidence>
<keyword evidence="6" id="KW-0687">Ribonucleoprotein</keyword>
<evidence type="ECO:0000313" key="9">
    <source>
        <dbReference type="EMBL" id="KAK6954114.1"/>
    </source>
</evidence>
<gene>
    <name evidence="9" type="ORF">Daesc_004076</name>
</gene>
<dbReference type="PANTHER" id="PTHR12810:SF0">
    <property type="entry name" value="SMALL RIBOSOMAL SUBUNIT PROTEIN MS29"/>
    <property type="match status" value="1"/>
</dbReference>
<comment type="similarity">
    <text evidence="2">Belongs to the mitochondrion-specific ribosomal protein mS29 family.</text>
</comment>
<evidence type="ECO:0000256" key="8">
    <source>
        <dbReference type="SAM" id="MobiDB-lite"/>
    </source>
</evidence>
<feature type="region of interest" description="Disordered" evidence="8">
    <location>
        <begin position="67"/>
        <end position="87"/>
    </location>
</feature>
<dbReference type="GO" id="GO:0032543">
    <property type="term" value="P:mitochondrial translation"/>
    <property type="evidence" value="ECO:0007669"/>
    <property type="project" value="InterPro"/>
</dbReference>
<dbReference type="Proteomes" id="UP001369815">
    <property type="component" value="Unassembled WGS sequence"/>
</dbReference>
<comment type="caution">
    <text evidence="9">The sequence shown here is derived from an EMBL/GenBank/DDBJ whole genome shotgun (WGS) entry which is preliminary data.</text>
</comment>
<dbReference type="PIRSF" id="PIRSF036996">
    <property type="entry name" value="RSM23"/>
    <property type="match status" value="1"/>
</dbReference>
<name>A0AAX6MNQ2_9PEZI</name>
<evidence type="ECO:0000256" key="1">
    <source>
        <dbReference type="ARBA" id="ARBA00004173"/>
    </source>
</evidence>
<dbReference type="EMBL" id="JBANMG010000004">
    <property type="protein sequence ID" value="KAK6954114.1"/>
    <property type="molecule type" value="Genomic_DNA"/>
</dbReference>
<dbReference type="AlphaFoldDB" id="A0AAX6MNQ2"/>
<dbReference type="InterPro" id="IPR019368">
    <property type="entry name" value="Ribosomal_mS29"/>
</dbReference>
<feature type="compositionally biased region" description="Basic and acidic residues" evidence="8">
    <location>
        <begin position="75"/>
        <end position="87"/>
    </location>
</feature>
<organism evidence="9 10">
    <name type="scientific">Daldinia eschscholtzii</name>
    <dbReference type="NCBI Taxonomy" id="292717"/>
    <lineage>
        <taxon>Eukaryota</taxon>
        <taxon>Fungi</taxon>
        <taxon>Dikarya</taxon>
        <taxon>Ascomycota</taxon>
        <taxon>Pezizomycotina</taxon>
        <taxon>Sordariomycetes</taxon>
        <taxon>Xylariomycetidae</taxon>
        <taxon>Xylariales</taxon>
        <taxon>Hypoxylaceae</taxon>
        <taxon>Daldinia</taxon>
    </lineage>
</organism>
<evidence type="ECO:0000256" key="5">
    <source>
        <dbReference type="ARBA" id="ARBA00023128"/>
    </source>
</evidence>
<dbReference type="GO" id="GO:0005763">
    <property type="term" value="C:mitochondrial small ribosomal subunit"/>
    <property type="evidence" value="ECO:0007669"/>
    <property type="project" value="InterPro"/>
</dbReference>
<comment type="subcellular location">
    <subcellularLocation>
        <location evidence="1">Mitochondrion</location>
    </subcellularLocation>
</comment>
<dbReference type="InterPro" id="IPR017082">
    <property type="entry name" value="Ribosomal_mS29_fun"/>
</dbReference>
<evidence type="ECO:0000256" key="2">
    <source>
        <dbReference type="ARBA" id="ARBA00009863"/>
    </source>
</evidence>
<dbReference type="Pfam" id="PF10236">
    <property type="entry name" value="DAP3"/>
    <property type="match status" value="1"/>
</dbReference>
<dbReference type="GO" id="GO:0003735">
    <property type="term" value="F:structural constituent of ribosome"/>
    <property type="evidence" value="ECO:0007669"/>
    <property type="project" value="TreeGrafter"/>
</dbReference>
<keyword evidence="10" id="KW-1185">Reference proteome</keyword>